<dbReference type="RefSeq" id="WP_091196500.1">
    <property type="nucleotide sequence ID" value="NZ_FOVE01000018.1"/>
</dbReference>
<dbReference type="Pfam" id="PF01170">
    <property type="entry name" value="UPF0020"/>
    <property type="match status" value="1"/>
</dbReference>
<dbReference type="Pfam" id="PF22020">
    <property type="entry name" value="RlmL_1st"/>
    <property type="match status" value="1"/>
</dbReference>
<keyword evidence="3" id="KW-0694">RNA-binding</keyword>
<dbReference type="Pfam" id="PF02926">
    <property type="entry name" value="THUMP"/>
    <property type="match status" value="1"/>
</dbReference>
<dbReference type="Gene3D" id="3.30.2130.30">
    <property type="match status" value="1"/>
</dbReference>
<feature type="domain" description="THUMP" evidence="4">
    <location>
        <begin position="46"/>
        <end position="157"/>
    </location>
</feature>
<organism evidence="5 6">
    <name type="scientific">Formivibrio citricus</name>
    <dbReference type="NCBI Taxonomy" id="83765"/>
    <lineage>
        <taxon>Bacteria</taxon>
        <taxon>Pseudomonadati</taxon>
        <taxon>Pseudomonadota</taxon>
        <taxon>Betaproteobacteria</taxon>
        <taxon>Neisseriales</taxon>
        <taxon>Chitinibacteraceae</taxon>
        <taxon>Formivibrio</taxon>
    </lineage>
</organism>
<dbReference type="PROSITE" id="PS01261">
    <property type="entry name" value="UPF0020"/>
    <property type="match status" value="1"/>
</dbReference>
<dbReference type="OrthoDB" id="9809404at2"/>
<dbReference type="CDD" id="cd11715">
    <property type="entry name" value="THUMP_AdoMetMT"/>
    <property type="match status" value="1"/>
</dbReference>
<dbReference type="InterPro" id="IPR054170">
    <property type="entry name" value="RlmL_1st"/>
</dbReference>
<protein>
    <submittedName>
        <fullName evidence="5">Putative N6-adenine-specific DNA methylase</fullName>
    </submittedName>
</protein>
<evidence type="ECO:0000313" key="6">
    <source>
        <dbReference type="Proteomes" id="UP000242869"/>
    </source>
</evidence>
<accession>A0A1I5C174</accession>
<dbReference type="EMBL" id="FOVE01000018">
    <property type="protein sequence ID" value="SFN80646.1"/>
    <property type="molecule type" value="Genomic_DNA"/>
</dbReference>
<dbReference type="PANTHER" id="PTHR47313">
    <property type="entry name" value="RIBOSOMAL RNA LARGE SUBUNIT METHYLTRANSFERASE K/L"/>
    <property type="match status" value="1"/>
</dbReference>
<sequence>MKQLFHFFAPCPRGLENVLAQELTELKAENVQPTDGGVGFSGGMRTMMRANLHSRIASRILWKLAEKPYRSEEDIYRLARDIEWPDLFAVENTIKVNVTAVKSPLRSPEFAGLKTKDGICDRFRLKTGSRPSVDTREPDMRIHLFLTDRMAAMYLDTSGEALFKRGYRLDAGEAPLRENLAAGILALTGWQPGQSLYDPMCGSGTFLIEAALKARGIAPGMRRSFAFQQFRMHNAAEWDKLRTDARAQENKECFAIHGSDVSSTVLKHAEANLEAAGVIDTVLLKQLNVLDAKPVAESGIWLCNPPYGVRLDEKEKLAAFYPQWGDVLKQRFAGWRAYFFTGDLDLAKKIGLKASKRTVLFNGALECRLFEYVMQAGSMREREKPVTDNSKA</sequence>
<evidence type="ECO:0000256" key="1">
    <source>
        <dbReference type="ARBA" id="ARBA00022603"/>
    </source>
</evidence>
<dbReference type="InterPro" id="IPR004114">
    <property type="entry name" value="THUMP_dom"/>
</dbReference>
<keyword evidence="6" id="KW-1185">Reference proteome</keyword>
<dbReference type="STRING" id="83765.SAMN05660284_02295"/>
<dbReference type="PROSITE" id="PS51165">
    <property type="entry name" value="THUMP"/>
    <property type="match status" value="1"/>
</dbReference>
<evidence type="ECO:0000256" key="3">
    <source>
        <dbReference type="PROSITE-ProRule" id="PRU00529"/>
    </source>
</evidence>
<dbReference type="InterPro" id="IPR053943">
    <property type="entry name" value="RlmKL-like_Mtase_CS"/>
</dbReference>
<dbReference type="GO" id="GO:0070043">
    <property type="term" value="F:rRNA (guanine-N7-)-methyltransferase activity"/>
    <property type="evidence" value="ECO:0007669"/>
    <property type="project" value="TreeGrafter"/>
</dbReference>
<dbReference type="SMART" id="SM00981">
    <property type="entry name" value="THUMP"/>
    <property type="match status" value="1"/>
</dbReference>
<dbReference type="Gene3D" id="3.40.50.150">
    <property type="entry name" value="Vaccinia Virus protein VP39"/>
    <property type="match status" value="1"/>
</dbReference>
<keyword evidence="1 5" id="KW-0489">Methyltransferase</keyword>
<evidence type="ECO:0000313" key="5">
    <source>
        <dbReference type="EMBL" id="SFN80646.1"/>
    </source>
</evidence>
<dbReference type="PANTHER" id="PTHR47313:SF1">
    <property type="entry name" value="RIBOSOMAL RNA LARGE SUBUNIT METHYLTRANSFERASE K_L"/>
    <property type="match status" value="1"/>
</dbReference>
<dbReference type="SUPFAM" id="SSF53335">
    <property type="entry name" value="S-adenosyl-L-methionine-dependent methyltransferases"/>
    <property type="match status" value="1"/>
</dbReference>
<proteinExistence type="predicted"/>
<evidence type="ECO:0000259" key="4">
    <source>
        <dbReference type="PROSITE" id="PS51165"/>
    </source>
</evidence>
<dbReference type="GO" id="GO:0008990">
    <property type="term" value="F:rRNA (guanine-N2-)-methyltransferase activity"/>
    <property type="evidence" value="ECO:0007669"/>
    <property type="project" value="TreeGrafter"/>
</dbReference>
<name>A0A1I5C174_9NEIS</name>
<evidence type="ECO:0000256" key="2">
    <source>
        <dbReference type="ARBA" id="ARBA00022679"/>
    </source>
</evidence>
<dbReference type="Proteomes" id="UP000242869">
    <property type="component" value="Unassembled WGS sequence"/>
</dbReference>
<dbReference type="InterPro" id="IPR000241">
    <property type="entry name" value="RlmKL-like_Mtase"/>
</dbReference>
<dbReference type="AlphaFoldDB" id="A0A1I5C174"/>
<dbReference type="GO" id="GO:0003723">
    <property type="term" value="F:RNA binding"/>
    <property type="evidence" value="ECO:0007669"/>
    <property type="project" value="UniProtKB-UniRule"/>
</dbReference>
<keyword evidence="2" id="KW-0808">Transferase</keyword>
<reference evidence="6" key="1">
    <citation type="submission" date="2016-10" db="EMBL/GenBank/DDBJ databases">
        <authorList>
            <person name="Varghese N."/>
            <person name="Submissions S."/>
        </authorList>
    </citation>
    <scope>NUCLEOTIDE SEQUENCE [LARGE SCALE GENOMIC DNA]</scope>
    <source>
        <strain evidence="6">DSM 6150</strain>
    </source>
</reference>
<gene>
    <name evidence="5" type="ORF">SAMN05660284_02295</name>
</gene>
<dbReference type="InterPro" id="IPR029063">
    <property type="entry name" value="SAM-dependent_MTases_sf"/>
</dbReference>